<keyword evidence="3" id="KW-1185">Reference proteome</keyword>
<dbReference type="Gene3D" id="3.20.20.70">
    <property type="entry name" value="Aldolase class I"/>
    <property type="match status" value="1"/>
</dbReference>
<evidence type="ECO:0000313" key="3">
    <source>
        <dbReference type="Proteomes" id="UP000243081"/>
    </source>
</evidence>
<accession>A0A179ILP8</accession>
<evidence type="ECO:0000313" key="2">
    <source>
        <dbReference type="EMBL" id="OAR02424.1"/>
    </source>
</evidence>
<organism evidence="2 3">
    <name type="scientific">Cordyceps confragosa</name>
    <name type="common">Lecanicillium lecanii</name>
    <dbReference type="NCBI Taxonomy" id="2714763"/>
    <lineage>
        <taxon>Eukaryota</taxon>
        <taxon>Fungi</taxon>
        <taxon>Dikarya</taxon>
        <taxon>Ascomycota</taxon>
        <taxon>Pezizomycotina</taxon>
        <taxon>Sordariomycetes</taxon>
        <taxon>Hypocreomycetidae</taxon>
        <taxon>Hypocreales</taxon>
        <taxon>Cordycipitaceae</taxon>
        <taxon>Akanthomyces</taxon>
    </lineage>
</organism>
<dbReference type="Pfam" id="PF01207">
    <property type="entry name" value="Dus"/>
    <property type="match status" value="1"/>
</dbReference>
<gene>
    <name evidence="2" type="ORF">LLEC1_06184</name>
</gene>
<dbReference type="OrthoDB" id="9977870at2759"/>
<dbReference type="PANTHER" id="PTHR11082:SF31">
    <property type="entry name" value="TRNA-DIHYDROURIDINE(20A_20B) SYNTHASE [NAD(P)+]-LIKE"/>
    <property type="match status" value="1"/>
</dbReference>
<comment type="caution">
    <text evidence="2">The sequence shown here is derived from an EMBL/GenBank/DDBJ whole genome shotgun (WGS) entry which is preliminary data.</text>
</comment>
<dbReference type="AlphaFoldDB" id="A0A179ILP8"/>
<dbReference type="Proteomes" id="UP000243081">
    <property type="component" value="Unassembled WGS sequence"/>
</dbReference>
<dbReference type="PANTHER" id="PTHR11082">
    <property type="entry name" value="TRNA-DIHYDROURIDINE SYNTHASE"/>
    <property type="match status" value="1"/>
</dbReference>
<dbReference type="OMA" id="DVCRKQD"/>
<dbReference type="InterPro" id="IPR035587">
    <property type="entry name" value="DUS-like_FMN-bd"/>
</dbReference>
<dbReference type="SUPFAM" id="SSF51395">
    <property type="entry name" value="FMN-linked oxidoreductases"/>
    <property type="match status" value="1"/>
</dbReference>
<feature type="non-terminal residue" evidence="2">
    <location>
        <position position="124"/>
    </location>
</feature>
<dbReference type="InterPro" id="IPR013785">
    <property type="entry name" value="Aldolase_TIM"/>
</dbReference>
<sequence>MGSTDVDSAVLPTTHPLKIFDVCRKQDKFVYACAPMVRYSKLAFRQTVRHYGVDLCWTPMILAKEFNRSSFARDSDLTVGTNGPQPVTILQFGANDPTELARASSLAIPYVNGVDLNCGCPQSW</sequence>
<evidence type="ECO:0000259" key="1">
    <source>
        <dbReference type="Pfam" id="PF01207"/>
    </source>
</evidence>
<reference evidence="2 3" key="1">
    <citation type="submission" date="2016-03" db="EMBL/GenBank/DDBJ databases">
        <title>Fine-scale spatial genetic structure of a fungal parasite of coffee scale insects.</title>
        <authorList>
            <person name="Jackson D."/>
            <person name="Zemenick K.A."/>
            <person name="Malloure B."/>
            <person name="Quandt C.A."/>
            <person name="James T.Y."/>
        </authorList>
    </citation>
    <scope>NUCLEOTIDE SEQUENCE [LARGE SCALE GENOMIC DNA]</scope>
    <source>
        <strain evidence="2 3">UM487</strain>
    </source>
</reference>
<name>A0A179ILP8_CORDF</name>
<proteinExistence type="predicted"/>
<feature type="domain" description="DUS-like FMN-binding" evidence="1">
    <location>
        <begin position="33"/>
        <end position="122"/>
    </location>
</feature>
<dbReference type="EMBL" id="LUKN01000694">
    <property type="protein sequence ID" value="OAR02424.1"/>
    <property type="molecule type" value="Genomic_DNA"/>
</dbReference>
<dbReference type="GO" id="GO:0017150">
    <property type="term" value="F:tRNA dihydrouridine synthase activity"/>
    <property type="evidence" value="ECO:0007669"/>
    <property type="project" value="TreeGrafter"/>
</dbReference>
<protein>
    <recommendedName>
        <fullName evidence="1">DUS-like FMN-binding domain-containing protein</fullName>
    </recommendedName>
</protein>